<dbReference type="AlphaFoldDB" id="A0A2P7QR36"/>
<name>A0A2P7QR36_9SPHN</name>
<proteinExistence type="predicted"/>
<feature type="transmembrane region" description="Helical" evidence="1">
    <location>
        <begin position="45"/>
        <end position="62"/>
    </location>
</feature>
<accession>A0A2P7QR36</accession>
<reference evidence="2 3" key="1">
    <citation type="submission" date="2018-03" db="EMBL/GenBank/DDBJ databases">
        <title>The draft genome of Sphingosinicella sp. GL-C-18.</title>
        <authorList>
            <person name="Liu L."/>
            <person name="Li L."/>
            <person name="Liang L."/>
            <person name="Zhang X."/>
            <person name="Wang T."/>
        </authorList>
    </citation>
    <scope>NUCLEOTIDE SEQUENCE [LARGE SCALE GENOMIC DNA]</scope>
    <source>
        <strain evidence="2 3">GL-C-18</strain>
    </source>
</reference>
<organism evidence="2 3">
    <name type="scientific">Allosphingosinicella deserti</name>
    <dbReference type="NCBI Taxonomy" id="2116704"/>
    <lineage>
        <taxon>Bacteria</taxon>
        <taxon>Pseudomonadati</taxon>
        <taxon>Pseudomonadota</taxon>
        <taxon>Alphaproteobacteria</taxon>
        <taxon>Sphingomonadales</taxon>
        <taxon>Sphingomonadaceae</taxon>
        <taxon>Allosphingosinicella</taxon>
    </lineage>
</organism>
<sequence>MTSFQHSKLWLVQMTGLPKDTLHVYVGMTLFLVAAIVSRRSLKSMLPIGIVVAAALAGEIWDVLDTHMAGRRIRWALNFHDLWNTCFWPAILFLLARFTRVLKK</sequence>
<dbReference type="OrthoDB" id="6660115at2"/>
<dbReference type="EMBL" id="PXYI01000003">
    <property type="protein sequence ID" value="PSJ40435.1"/>
    <property type="molecule type" value="Genomic_DNA"/>
</dbReference>
<dbReference type="Proteomes" id="UP000241167">
    <property type="component" value="Unassembled WGS sequence"/>
</dbReference>
<evidence type="ECO:0000313" key="2">
    <source>
        <dbReference type="EMBL" id="PSJ40435.1"/>
    </source>
</evidence>
<evidence type="ECO:0000313" key="3">
    <source>
        <dbReference type="Proteomes" id="UP000241167"/>
    </source>
</evidence>
<feature type="transmembrane region" description="Helical" evidence="1">
    <location>
        <begin position="82"/>
        <end position="99"/>
    </location>
</feature>
<comment type="caution">
    <text evidence="2">The sequence shown here is derived from an EMBL/GenBank/DDBJ whole genome shotgun (WGS) entry which is preliminary data.</text>
</comment>
<keyword evidence="1" id="KW-0812">Transmembrane</keyword>
<keyword evidence="1" id="KW-0472">Membrane</keyword>
<gene>
    <name evidence="2" type="ORF">C7I55_08845</name>
</gene>
<evidence type="ECO:0000256" key="1">
    <source>
        <dbReference type="SAM" id="Phobius"/>
    </source>
</evidence>
<dbReference type="RefSeq" id="WP_106512588.1">
    <property type="nucleotide sequence ID" value="NZ_PXYI01000003.1"/>
</dbReference>
<keyword evidence="1" id="KW-1133">Transmembrane helix</keyword>
<keyword evidence="3" id="KW-1185">Reference proteome</keyword>
<feature type="transmembrane region" description="Helical" evidence="1">
    <location>
        <begin position="22"/>
        <end position="38"/>
    </location>
</feature>
<protein>
    <submittedName>
        <fullName evidence="2">Uncharacterized protein</fullName>
    </submittedName>
</protein>